<keyword evidence="1" id="KW-0963">Cytoplasm</keyword>
<sequence length="185" mass="20182">MAARPERGRDHRVCVAQIGAAHGLKGDVRLRSFTEDPQAFAQYGPLETEDRTRRLDIESMRPAGDAFVIRFRGVTDRNAAEALRDVKLYVERDKLPAAEEDEFYHADLVGLVAVTTSGDLFGDVIGIHNFGAGDIIELKMAGSGETVMLSFDQKTFPAVDIPGGRIVVDPPAEIIAKDDDESEAP</sequence>
<dbReference type="InterPro" id="IPR011033">
    <property type="entry name" value="PRC_barrel-like_sf"/>
</dbReference>
<feature type="domain" description="Ribosome maturation factor RimM PRC barrel" evidence="3">
    <location>
        <begin position="106"/>
        <end position="173"/>
    </location>
</feature>
<dbReference type="Gene3D" id="2.30.30.240">
    <property type="entry name" value="PRC-barrel domain"/>
    <property type="match status" value="1"/>
</dbReference>
<dbReference type="NCBIfam" id="TIGR02273">
    <property type="entry name" value="16S_RimM"/>
    <property type="match status" value="1"/>
</dbReference>
<dbReference type="InterPro" id="IPR002676">
    <property type="entry name" value="RimM_N"/>
</dbReference>
<reference evidence="4 5" key="1">
    <citation type="submission" date="2017-05" db="EMBL/GenBank/DDBJ databases">
        <title>Full genome sequence of Pseudorhodoplanes sinuspersici.</title>
        <authorList>
            <person name="Dastgheib S.M.M."/>
            <person name="Shavandi M."/>
            <person name="Tirandaz H."/>
        </authorList>
    </citation>
    <scope>NUCLEOTIDE SEQUENCE [LARGE SCALE GENOMIC DNA]</scope>
    <source>
        <strain evidence="4 5">RIPI110</strain>
    </source>
</reference>
<dbReference type="InterPro" id="IPR056792">
    <property type="entry name" value="PRC_RimM"/>
</dbReference>
<dbReference type="SUPFAM" id="SSF50346">
    <property type="entry name" value="PRC-barrel domain"/>
    <property type="match status" value="1"/>
</dbReference>
<protein>
    <recommendedName>
        <fullName evidence="1">Ribosome maturation factor RimM</fullName>
    </recommendedName>
</protein>
<feature type="domain" description="RimM N-terminal" evidence="2">
    <location>
        <begin position="14"/>
        <end position="93"/>
    </location>
</feature>
<keyword evidence="1" id="KW-0698">rRNA processing</keyword>
<dbReference type="EMBL" id="CP021112">
    <property type="protein sequence ID" value="ARP98967.1"/>
    <property type="molecule type" value="Genomic_DNA"/>
</dbReference>
<dbReference type="InterPro" id="IPR011961">
    <property type="entry name" value="RimM"/>
</dbReference>
<dbReference type="Pfam" id="PF01782">
    <property type="entry name" value="RimM"/>
    <property type="match status" value="1"/>
</dbReference>
<dbReference type="GO" id="GO:0005737">
    <property type="term" value="C:cytoplasm"/>
    <property type="evidence" value="ECO:0007669"/>
    <property type="project" value="UniProtKB-SubCell"/>
</dbReference>
<dbReference type="Proteomes" id="UP000194137">
    <property type="component" value="Chromosome"/>
</dbReference>
<evidence type="ECO:0000256" key="1">
    <source>
        <dbReference type="HAMAP-Rule" id="MF_00014"/>
    </source>
</evidence>
<dbReference type="InterPro" id="IPR009000">
    <property type="entry name" value="Transl_B-barrel_sf"/>
</dbReference>
<keyword evidence="5" id="KW-1185">Reference proteome</keyword>
<dbReference type="STRING" id="1235591.CAK95_07640"/>
<dbReference type="GO" id="GO:0006364">
    <property type="term" value="P:rRNA processing"/>
    <property type="evidence" value="ECO:0007669"/>
    <property type="project" value="UniProtKB-UniRule"/>
</dbReference>
<gene>
    <name evidence="1" type="primary">rimM</name>
    <name evidence="4" type="ORF">CAK95_07640</name>
</gene>
<dbReference type="AlphaFoldDB" id="A0A1W6ZNZ9"/>
<keyword evidence="1" id="KW-0690">Ribosome biogenesis</keyword>
<dbReference type="HAMAP" id="MF_00014">
    <property type="entry name" value="Ribosome_mat_RimM"/>
    <property type="match status" value="1"/>
</dbReference>
<dbReference type="SUPFAM" id="SSF50447">
    <property type="entry name" value="Translation proteins"/>
    <property type="match status" value="1"/>
</dbReference>
<evidence type="ECO:0000313" key="5">
    <source>
        <dbReference type="Proteomes" id="UP000194137"/>
    </source>
</evidence>
<name>A0A1W6ZNZ9_9HYPH</name>
<dbReference type="KEGG" id="psin:CAK95_07640"/>
<evidence type="ECO:0000259" key="3">
    <source>
        <dbReference type="Pfam" id="PF24986"/>
    </source>
</evidence>
<comment type="subunit">
    <text evidence="1">Binds ribosomal protein uS19.</text>
</comment>
<dbReference type="Pfam" id="PF24986">
    <property type="entry name" value="PRC_RimM"/>
    <property type="match status" value="1"/>
</dbReference>
<keyword evidence="1" id="KW-0143">Chaperone</keyword>
<proteinExistence type="inferred from homology"/>
<evidence type="ECO:0000259" key="2">
    <source>
        <dbReference type="Pfam" id="PF01782"/>
    </source>
</evidence>
<comment type="domain">
    <text evidence="1">The PRC barrel domain binds ribosomal protein uS19.</text>
</comment>
<evidence type="ECO:0000313" key="4">
    <source>
        <dbReference type="EMBL" id="ARP98967.1"/>
    </source>
</evidence>
<comment type="subcellular location">
    <subcellularLocation>
        <location evidence="1">Cytoplasm</location>
    </subcellularLocation>
</comment>
<dbReference type="GO" id="GO:0043022">
    <property type="term" value="F:ribosome binding"/>
    <property type="evidence" value="ECO:0007669"/>
    <property type="project" value="InterPro"/>
</dbReference>
<comment type="function">
    <text evidence="1">An accessory protein needed during the final step in the assembly of 30S ribosomal subunit, possibly for assembly of the head region. Essential for efficient processing of 16S rRNA. May be needed both before and after RbfA during the maturation of 16S rRNA. It has affinity for free ribosomal 30S subunits but not for 70S ribosomes.</text>
</comment>
<dbReference type="GO" id="GO:0042274">
    <property type="term" value="P:ribosomal small subunit biogenesis"/>
    <property type="evidence" value="ECO:0007669"/>
    <property type="project" value="UniProtKB-UniRule"/>
</dbReference>
<comment type="similarity">
    <text evidence="1">Belongs to the RimM family.</text>
</comment>
<organism evidence="4 5">
    <name type="scientific">Pseudorhodoplanes sinuspersici</name>
    <dbReference type="NCBI Taxonomy" id="1235591"/>
    <lineage>
        <taxon>Bacteria</taxon>
        <taxon>Pseudomonadati</taxon>
        <taxon>Pseudomonadota</taxon>
        <taxon>Alphaproteobacteria</taxon>
        <taxon>Hyphomicrobiales</taxon>
        <taxon>Pseudorhodoplanes</taxon>
    </lineage>
</organism>
<dbReference type="PANTHER" id="PTHR33692">
    <property type="entry name" value="RIBOSOME MATURATION FACTOR RIMM"/>
    <property type="match status" value="1"/>
</dbReference>
<dbReference type="RefSeq" id="WP_086087378.1">
    <property type="nucleotide sequence ID" value="NZ_CP021112.1"/>
</dbReference>
<dbReference type="PANTHER" id="PTHR33692:SF1">
    <property type="entry name" value="RIBOSOME MATURATION FACTOR RIMM"/>
    <property type="match status" value="1"/>
</dbReference>
<dbReference type="InterPro" id="IPR036976">
    <property type="entry name" value="RimM_N_sf"/>
</dbReference>
<dbReference type="Gene3D" id="2.40.30.60">
    <property type="entry name" value="RimM"/>
    <property type="match status" value="1"/>
</dbReference>
<dbReference type="GO" id="GO:0005840">
    <property type="term" value="C:ribosome"/>
    <property type="evidence" value="ECO:0007669"/>
    <property type="project" value="InterPro"/>
</dbReference>
<accession>A0A1W6ZNZ9</accession>
<dbReference type="OrthoDB" id="9788191at2"/>